<dbReference type="PROSITE" id="PS50005">
    <property type="entry name" value="TPR"/>
    <property type="match status" value="2"/>
</dbReference>
<dbReference type="Pfam" id="PF13432">
    <property type="entry name" value="TPR_16"/>
    <property type="match status" value="2"/>
</dbReference>
<dbReference type="Gene3D" id="3.40.50.11380">
    <property type="match status" value="1"/>
</dbReference>
<dbReference type="SUPFAM" id="SSF48452">
    <property type="entry name" value="TPR-like"/>
    <property type="match status" value="1"/>
</dbReference>
<evidence type="ECO:0000256" key="4">
    <source>
        <dbReference type="ARBA" id="ARBA00022676"/>
    </source>
</evidence>
<feature type="repeat" description="TPR" evidence="8">
    <location>
        <begin position="172"/>
        <end position="205"/>
    </location>
</feature>
<dbReference type="Gene3D" id="3.40.50.2000">
    <property type="entry name" value="Glycogen Phosphorylase B"/>
    <property type="match status" value="1"/>
</dbReference>
<protein>
    <recommendedName>
        <fullName evidence="3">protein O-GlcNAc transferase</fullName>
        <ecNumber evidence="3">2.4.1.255</ecNumber>
    </recommendedName>
</protein>
<dbReference type="EC" id="2.4.1.255" evidence="3"/>
<dbReference type="Pfam" id="PF13181">
    <property type="entry name" value="TPR_8"/>
    <property type="match status" value="2"/>
</dbReference>
<evidence type="ECO:0000256" key="2">
    <source>
        <dbReference type="ARBA" id="ARBA00005386"/>
    </source>
</evidence>
<dbReference type="SUPFAM" id="SSF53756">
    <property type="entry name" value="UDP-Glycosyltransferase/glycogen phosphorylase"/>
    <property type="match status" value="1"/>
</dbReference>
<proteinExistence type="inferred from homology"/>
<reference evidence="10 11" key="1">
    <citation type="submission" date="2017-09" db="EMBL/GenBank/DDBJ databases">
        <title>Depth-based differentiation of microbial function through sediment-hosted aquifers and enrichment of novel symbionts in the deep terrestrial subsurface.</title>
        <authorList>
            <person name="Probst A.J."/>
            <person name="Ladd B."/>
            <person name="Jarett J.K."/>
            <person name="Geller-Mcgrath D.E."/>
            <person name="Sieber C.M."/>
            <person name="Emerson J.B."/>
            <person name="Anantharaman K."/>
            <person name="Thomas B.C."/>
            <person name="Malmstrom R."/>
            <person name="Stieglmeier M."/>
            <person name="Klingl A."/>
            <person name="Woyke T."/>
            <person name="Ryan C.M."/>
            <person name="Banfield J.F."/>
        </authorList>
    </citation>
    <scope>NUCLEOTIDE SEQUENCE [LARGE SCALE GENOMIC DNA]</scope>
    <source>
        <strain evidence="10">CG17_big_fil_post_rev_8_21_14_2_50_48_46</strain>
    </source>
</reference>
<keyword evidence="6" id="KW-0677">Repeat</keyword>
<dbReference type="PANTHER" id="PTHR44835:SF1">
    <property type="entry name" value="PROTEIN O-GLCNAC TRANSFERASE"/>
    <property type="match status" value="1"/>
</dbReference>
<dbReference type="InterPro" id="IPR019734">
    <property type="entry name" value="TPR_rpt"/>
</dbReference>
<accession>A0A2M7G5F6</accession>
<dbReference type="InterPro" id="IPR029489">
    <property type="entry name" value="OGT/SEC/SPY_C"/>
</dbReference>
<feature type="domain" description="O-GlcNAc transferase C-terminal" evidence="9">
    <location>
        <begin position="542"/>
        <end position="708"/>
    </location>
</feature>
<comment type="pathway">
    <text evidence="1">Protein modification; protein glycosylation.</text>
</comment>
<keyword evidence="4" id="KW-0328">Glycosyltransferase</keyword>
<feature type="repeat" description="TPR" evidence="8">
    <location>
        <begin position="206"/>
        <end position="239"/>
    </location>
</feature>
<evidence type="ECO:0000256" key="3">
    <source>
        <dbReference type="ARBA" id="ARBA00011970"/>
    </source>
</evidence>
<dbReference type="Gene3D" id="1.25.40.10">
    <property type="entry name" value="Tetratricopeptide repeat domain"/>
    <property type="match status" value="2"/>
</dbReference>
<dbReference type="InterPro" id="IPR051939">
    <property type="entry name" value="Glycosyltr_41/O-GlcNAc_trsf"/>
</dbReference>
<evidence type="ECO:0000256" key="8">
    <source>
        <dbReference type="PROSITE-ProRule" id="PRU00339"/>
    </source>
</evidence>
<organism evidence="10 11">
    <name type="scientific">bacterium (Candidatus Blackallbacteria) CG17_big_fil_post_rev_8_21_14_2_50_48_46</name>
    <dbReference type="NCBI Taxonomy" id="2014261"/>
    <lineage>
        <taxon>Bacteria</taxon>
        <taxon>Candidatus Blackallbacteria</taxon>
    </lineage>
</organism>
<evidence type="ECO:0000256" key="5">
    <source>
        <dbReference type="ARBA" id="ARBA00022679"/>
    </source>
</evidence>
<dbReference type="PANTHER" id="PTHR44835">
    <property type="entry name" value="UDP-N-ACETYLGLUCOSAMINE--PEPTIDE N-ACETYLGLUCOSAMINYLTRANSFERASE SPINDLY-RELATED"/>
    <property type="match status" value="1"/>
</dbReference>
<evidence type="ECO:0000259" key="9">
    <source>
        <dbReference type="Pfam" id="PF13844"/>
    </source>
</evidence>
<dbReference type="EMBL" id="PFFQ01000028">
    <property type="protein sequence ID" value="PIW17124.1"/>
    <property type="molecule type" value="Genomic_DNA"/>
</dbReference>
<sequence>MSYHAELRILEPFLRQAEWSQAQVALAQLLKKYPEAAELHYRMAVLLQENQVDAQADAHYLQVLRLLPQHAPSWFGRGFLALRSDNLDLAETCLKRAVQAQPDFRQALDYLAQALWLKGQETDAFLYWEACLQIQSELRLHQKLCLHYQALKRWSEALAHVQEWLALCPNDANAWNEYGLILRSLKQAEPAHRAFERALELEPGFAQVYTNLGHLARECGQMTAALAAYCQAITLQPTYAEGWLNYSQCLYDNGLTAQAQTAIAQALQLQPALLRKRKEAISSKRSDRDSSMLSLRQALQLPRVYACQEELLEARARLSFTLAQLQITNFEIQDPLCEFSGLTNFYLAYQGQNDRELNSTLAQFLQRYLSPQLALCEPAPDKLKIGLVSACFQDHSVTHCFGGMIQALAQEPDFEVLLFLAPSSKPDQVTELLKERVQGLEHLSASLEHARLQIQQQALDLLIYPELGMDHFSWLLAFSRLAPHQAVLSGHPTTSGIPTIDTFISHADLELPSAQNHYSENLLCLPGVPVNYTRPPRRSLNASSDLGLPSGRHLYLCPMTLFKIHPDFDAVIKGILERDPQADLYLFKFHQTLLHQILERRFQRSLGNLAARVHFLPWMPWGQFMLWLENADVVLDTFHFGGGNTLYMAFEREVPVVTWPSEFQRGRGGLGLYQAMGLDFGVAQTPEDYIQIAVRLAQEKDWNRQCRLLLRERNALIFGQTRSTEALILWLKAYLYQK</sequence>
<gene>
    <name evidence="10" type="ORF">COW36_09965</name>
</gene>
<comment type="caution">
    <text evidence="10">The sequence shown here is derived from an EMBL/GenBank/DDBJ whole genome shotgun (WGS) entry which is preliminary data.</text>
</comment>
<name>A0A2M7G5F6_9BACT</name>
<keyword evidence="5" id="KW-0808">Transferase</keyword>
<evidence type="ECO:0000313" key="10">
    <source>
        <dbReference type="EMBL" id="PIW17124.1"/>
    </source>
</evidence>
<dbReference type="Pfam" id="PF13844">
    <property type="entry name" value="Glyco_transf_41"/>
    <property type="match status" value="1"/>
</dbReference>
<dbReference type="SMART" id="SM00028">
    <property type="entry name" value="TPR"/>
    <property type="match status" value="6"/>
</dbReference>
<evidence type="ECO:0000313" key="11">
    <source>
        <dbReference type="Proteomes" id="UP000231019"/>
    </source>
</evidence>
<dbReference type="InterPro" id="IPR011990">
    <property type="entry name" value="TPR-like_helical_dom_sf"/>
</dbReference>
<dbReference type="GO" id="GO:0097363">
    <property type="term" value="F:protein O-acetylglucosaminyltransferase activity"/>
    <property type="evidence" value="ECO:0007669"/>
    <property type="project" value="UniProtKB-EC"/>
</dbReference>
<dbReference type="AlphaFoldDB" id="A0A2M7G5F6"/>
<evidence type="ECO:0000256" key="6">
    <source>
        <dbReference type="ARBA" id="ARBA00022737"/>
    </source>
</evidence>
<evidence type="ECO:0000256" key="1">
    <source>
        <dbReference type="ARBA" id="ARBA00004922"/>
    </source>
</evidence>
<evidence type="ECO:0000256" key="7">
    <source>
        <dbReference type="ARBA" id="ARBA00022803"/>
    </source>
</evidence>
<keyword evidence="7 8" id="KW-0802">TPR repeat</keyword>
<dbReference type="Proteomes" id="UP000231019">
    <property type="component" value="Unassembled WGS sequence"/>
</dbReference>
<comment type="similarity">
    <text evidence="2">Belongs to the glycosyltransferase 41 family. O-GlcNAc transferase subfamily.</text>
</comment>